<feature type="compositionally biased region" description="Acidic residues" evidence="1">
    <location>
        <begin position="306"/>
        <end position="321"/>
    </location>
</feature>
<dbReference type="KEGG" id="adl:AURDEDRAFT_116942"/>
<feature type="compositionally biased region" description="Low complexity" evidence="1">
    <location>
        <begin position="166"/>
        <end position="183"/>
    </location>
</feature>
<feature type="compositionally biased region" description="Basic and acidic residues" evidence="1">
    <location>
        <begin position="196"/>
        <end position="208"/>
    </location>
</feature>
<feature type="region of interest" description="Disordered" evidence="1">
    <location>
        <begin position="290"/>
        <end position="323"/>
    </location>
</feature>
<protein>
    <submittedName>
        <fullName evidence="2">Uncharacterized protein</fullName>
    </submittedName>
</protein>
<dbReference type="AlphaFoldDB" id="J0WVJ9"/>
<gene>
    <name evidence="2" type="ORF">AURDEDRAFT_116942</name>
</gene>
<evidence type="ECO:0000313" key="2">
    <source>
        <dbReference type="EMBL" id="EJD37112.1"/>
    </source>
</evidence>
<sequence length="405" mass="42483">MASPIIVKAKVSGSAKPKPAGSVVNGSGGGASSASGATTPRLVVRAPHVDTGLRSPRMGASAPSTPVVRVTAKLSSGSKPGSAVGVGVRQRTASTSRPAADRPTHAANRARTGSVYSLNAVMAHRPQSPVRSVVSAVAHARPVQHYQSLSPHTAHSPPASVLSIHSASTGTGSLASTSTSTSSPVSPRPQVIARARITDRATSRERSRSRSASPLSDISSSSSSSSSSNTSSLDPAMEAKVNRKIADLEITNASLLTINASLEALKSKQQKEIWELRRKLRETRLALPPPVFASLKDKDKDKDREEEPEEVEEDVEPEPDPAFDRLSAMLSNMLDEAREALAAPAKTVRVLSEQEVKVWEGRKSGGGGGEDGDEEEEREVTVILDGPPDADDDAEGQSRRPPPHG</sequence>
<evidence type="ECO:0000313" key="3">
    <source>
        <dbReference type="Proteomes" id="UP000006514"/>
    </source>
</evidence>
<dbReference type="Proteomes" id="UP000006514">
    <property type="component" value="Unassembled WGS sequence"/>
</dbReference>
<dbReference type="EMBL" id="JH687847">
    <property type="protein sequence ID" value="EJD37112.1"/>
    <property type="molecule type" value="Genomic_DNA"/>
</dbReference>
<feature type="region of interest" description="Disordered" evidence="1">
    <location>
        <begin position="145"/>
        <end position="235"/>
    </location>
</feature>
<reference evidence="3" key="1">
    <citation type="journal article" date="2012" name="Science">
        <title>The Paleozoic origin of enzymatic lignin decomposition reconstructed from 31 fungal genomes.</title>
        <authorList>
            <person name="Floudas D."/>
            <person name="Binder M."/>
            <person name="Riley R."/>
            <person name="Barry K."/>
            <person name="Blanchette R.A."/>
            <person name="Henrissat B."/>
            <person name="Martinez A.T."/>
            <person name="Otillar R."/>
            <person name="Spatafora J.W."/>
            <person name="Yadav J.S."/>
            <person name="Aerts A."/>
            <person name="Benoit I."/>
            <person name="Boyd A."/>
            <person name="Carlson A."/>
            <person name="Copeland A."/>
            <person name="Coutinho P.M."/>
            <person name="de Vries R.P."/>
            <person name="Ferreira P."/>
            <person name="Findley K."/>
            <person name="Foster B."/>
            <person name="Gaskell J."/>
            <person name="Glotzer D."/>
            <person name="Gorecki P."/>
            <person name="Heitman J."/>
            <person name="Hesse C."/>
            <person name="Hori C."/>
            <person name="Igarashi K."/>
            <person name="Jurgens J.A."/>
            <person name="Kallen N."/>
            <person name="Kersten P."/>
            <person name="Kohler A."/>
            <person name="Kuees U."/>
            <person name="Kumar T.K.A."/>
            <person name="Kuo A."/>
            <person name="LaButti K."/>
            <person name="Larrondo L.F."/>
            <person name="Lindquist E."/>
            <person name="Ling A."/>
            <person name="Lombard V."/>
            <person name="Lucas S."/>
            <person name="Lundell T."/>
            <person name="Martin R."/>
            <person name="McLaughlin D.J."/>
            <person name="Morgenstern I."/>
            <person name="Morin E."/>
            <person name="Murat C."/>
            <person name="Nagy L.G."/>
            <person name="Nolan M."/>
            <person name="Ohm R.A."/>
            <person name="Patyshakuliyeva A."/>
            <person name="Rokas A."/>
            <person name="Ruiz-Duenas F.J."/>
            <person name="Sabat G."/>
            <person name="Salamov A."/>
            <person name="Samejima M."/>
            <person name="Schmutz J."/>
            <person name="Slot J.C."/>
            <person name="St John F."/>
            <person name="Stenlid J."/>
            <person name="Sun H."/>
            <person name="Sun S."/>
            <person name="Syed K."/>
            <person name="Tsang A."/>
            <person name="Wiebenga A."/>
            <person name="Young D."/>
            <person name="Pisabarro A."/>
            <person name="Eastwood D.C."/>
            <person name="Martin F."/>
            <person name="Cullen D."/>
            <person name="Grigoriev I.V."/>
            <person name="Hibbett D.S."/>
        </authorList>
    </citation>
    <scope>NUCLEOTIDE SEQUENCE [LARGE SCALE GENOMIC DNA]</scope>
    <source>
        <strain evidence="3">TFB10046</strain>
    </source>
</reference>
<keyword evidence="3" id="KW-1185">Reference proteome</keyword>
<feature type="region of interest" description="Disordered" evidence="1">
    <location>
        <begin position="1"/>
        <end position="42"/>
    </location>
</feature>
<dbReference type="InParanoid" id="J0WVJ9"/>
<dbReference type="OrthoDB" id="2555519at2759"/>
<feature type="region of interest" description="Disordered" evidence="1">
    <location>
        <begin position="352"/>
        <end position="405"/>
    </location>
</feature>
<dbReference type="PANTHER" id="PTHR38701:SF1">
    <property type="entry name" value="UP-REGULATED DURING SEPTATION PROTEIN 1 DOMAIN-CONTAINING PROTEIN"/>
    <property type="match status" value="1"/>
</dbReference>
<dbReference type="PANTHER" id="PTHR38701">
    <property type="entry name" value="CHROMOSOME 8, WHOLE GENOME SHOTGUN SEQUENCE"/>
    <property type="match status" value="1"/>
</dbReference>
<feature type="compositionally biased region" description="Low complexity" evidence="1">
    <location>
        <begin position="210"/>
        <end position="232"/>
    </location>
</feature>
<accession>J0WVJ9</accession>
<organism evidence="2 3">
    <name type="scientific">Auricularia subglabra (strain TFB-10046 / SS5)</name>
    <name type="common">White-rot fungus</name>
    <name type="synonym">Auricularia delicata (strain TFB10046)</name>
    <dbReference type="NCBI Taxonomy" id="717982"/>
    <lineage>
        <taxon>Eukaryota</taxon>
        <taxon>Fungi</taxon>
        <taxon>Dikarya</taxon>
        <taxon>Basidiomycota</taxon>
        <taxon>Agaricomycotina</taxon>
        <taxon>Agaricomycetes</taxon>
        <taxon>Auriculariales</taxon>
        <taxon>Auriculariaceae</taxon>
        <taxon>Auricularia</taxon>
    </lineage>
</organism>
<dbReference type="eggNOG" id="ENOG502SDCC">
    <property type="taxonomic scope" value="Eukaryota"/>
</dbReference>
<feature type="region of interest" description="Disordered" evidence="1">
    <location>
        <begin position="49"/>
        <end position="68"/>
    </location>
</feature>
<evidence type="ECO:0000256" key="1">
    <source>
        <dbReference type="SAM" id="MobiDB-lite"/>
    </source>
</evidence>
<feature type="compositionally biased region" description="Basic and acidic residues" evidence="1">
    <location>
        <begin position="295"/>
        <end position="305"/>
    </location>
</feature>
<proteinExistence type="predicted"/>
<name>J0WVJ9_AURST</name>
<feature type="region of interest" description="Disordered" evidence="1">
    <location>
        <begin position="73"/>
        <end position="109"/>
    </location>
</feature>
<feature type="compositionally biased region" description="Basic and acidic residues" evidence="1">
    <location>
        <begin position="352"/>
        <end position="363"/>
    </location>
</feature>